<dbReference type="AlphaFoldDB" id="A0A559TKK4"/>
<sequence length="201" mass="21943">MDTVVCGKEHIPFRVESVQLDGQILGDVVRMGETGRHAGGDLIGGERLEERFDMALVAQSTDPAFGCPGTVVYCDQGRRLDCSASFFWSHSGRTTQADPGEKRDTAKTSITIATTVSRCVTSPRRIEKTTPSIAARCDYPGTYCALFPIRPQSRGSSSRFPQAAAFVSIVSWSAFSLPTSKYPRHREAIDAKLLIRKLVGL</sequence>
<organism evidence="1 2">
    <name type="scientific">Rhizobium mongolense USDA 1844</name>
    <dbReference type="NCBI Taxonomy" id="1079460"/>
    <lineage>
        <taxon>Bacteria</taxon>
        <taxon>Pseudomonadati</taxon>
        <taxon>Pseudomonadota</taxon>
        <taxon>Alphaproteobacteria</taxon>
        <taxon>Hyphomicrobiales</taxon>
        <taxon>Rhizobiaceae</taxon>
        <taxon>Rhizobium/Agrobacterium group</taxon>
        <taxon>Rhizobium</taxon>
    </lineage>
</organism>
<evidence type="ECO:0000313" key="2">
    <source>
        <dbReference type="Proteomes" id="UP000319824"/>
    </source>
</evidence>
<reference evidence="1 2" key="1">
    <citation type="submission" date="2019-06" db="EMBL/GenBank/DDBJ databases">
        <title>Pac Bio to generate improved reference genome sequences for organisms with transposon mutant libraries (support for FEBA project).</title>
        <authorList>
            <person name="Blow M."/>
        </authorList>
    </citation>
    <scope>NUCLEOTIDE SEQUENCE [LARGE SCALE GENOMIC DNA]</scope>
    <source>
        <strain evidence="1 2">USDA 1844</strain>
    </source>
</reference>
<accession>A0A559TKK4</accession>
<protein>
    <submittedName>
        <fullName evidence="1">Uncharacterized protein</fullName>
    </submittedName>
</protein>
<proteinExistence type="predicted"/>
<gene>
    <name evidence="1" type="ORF">BCL32_0566</name>
</gene>
<evidence type="ECO:0000313" key="1">
    <source>
        <dbReference type="EMBL" id="TVZ75138.1"/>
    </source>
</evidence>
<dbReference type="Proteomes" id="UP000319824">
    <property type="component" value="Unassembled WGS sequence"/>
</dbReference>
<dbReference type="EMBL" id="VISO01000001">
    <property type="protein sequence ID" value="TVZ75138.1"/>
    <property type="molecule type" value="Genomic_DNA"/>
</dbReference>
<name>A0A559TKK4_9HYPH</name>
<comment type="caution">
    <text evidence="1">The sequence shown here is derived from an EMBL/GenBank/DDBJ whole genome shotgun (WGS) entry which is preliminary data.</text>
</comment>